<name>A0A5C6XDV9_9DELT</name>
<keyword evidence="5 6" id="KW-0472">Membrane</keyword>
<keyword evidence="3 6" id="KW-0812">Transmembrane</keyword>
<dbReference type="GO" id="GO:0005886">
    <property type="term" value="C:plasma membrane"/>
    <property type="evidence" value="ECO:0007669"/>
    <property type="project" value="UniProtKB-SubCell"/>
</dbReference>
<dbReference type="GO" id="GO:0030420">
    <property type="term" value="P:establishment of competence for transformation"/>
    <property type="evidence" value="ECO:0007669"/>
    <property type="project" value="InterPro"/>
</dbReference>
<dbReference type="Pfam" id="PF03772">
    <property type="entry name" value="Competence"/>
    <property type="match status" value="1"/>
</dbReference>
<accession>A0A5C6XDV9</accession>
<protein>
    <submittedName>
        <fullName evidence="8">DNA internalization-related competence protein ComEC/Rec2</fullName>
    </submittedName>
</protein>
<dbReference type="InterPro" id="IPR004477">
    <property type="entry name" value="ComEC_N"/>
</dbReference>
<proteinExistence type="predicted"/>
<evidence type="ECO:0000259" key="7">
    <source>
        <dbReference type="SMART" id="SM00849"/>
    </source>
</evidence>
<feature type="transmembrane region" description="Helical" evidence="6">
    <location>
        <begin position="27"/>
        <end position="47"/>
    </location>
</feature>
<dbReference type="EMBL" id="VOSL01000020">
    <property type="protein sequence ID" value="TXD41284.1"/>
    <property type="molecule type" value="Genomic_DNA"/>
</dbReference>
<dbReference type="PANTHER" id="PTHR30619">
    <property type="entry name" value="DNA INTERNALIZATION/COMPETENCE PROTEIN COMEC/REC2"/>
    <property type="match status" value="1"/>
</dbReference>
<dbReference type="InterPro" id="IPR052159">
    <property type="entry name" value="Competence_DNA_uptake"/>
</dbReference>
<comment type="caution">
    <text evidence="8">The sequence shown here is derived from an EMBL/GenBank/DDBJ whole genome shotgun (WGS) entry which is preliminary data.</text>
</comment>
<dbReference type="RefSeq" id="WP_146973270.1">
    <property type="nucleotide sequence ID" value="NZ_VOSL01000020.1"/>
</dbReference>
<evidence type="ECO:0000256" key="4">
    <source>
        <dbReference type="ARBA" id="ARBA00022989"/>
    </source>
</evidence>
<feature type="transmembrane region" description="Helical" evidence="6">
    <location>
        <begin position="307"/>
        <end position="326"/>
    </location>
</feature>
<feature type="transmembrane region" description="Helical" evidence="6">
    <location>
        <begin position="272"/>
        <end position="295"/>
    </location>
</feature>
<feature type="transmembrane region" description="Helical" evidence="6">
    <location>
        <begin position="356"/>
        <end position="374"/>
    </location>
</feature>
<evidence type="ECO:0000256" key="3">
    <source>
        <dbReference type="ARBA" id="ARBA00022692"/>
    </source>
</evidence>
<keyword evidence="2" id="KW-1003">Cell membrane</keyword>
<dbReference type="NCBIfam" id="TIGR00360">
    <property type="entry name" value="ComEC_N-term"/>
    <property type="match status" value="1"/>
</dbReference>
<dbReference type="InterPro" id="IPR035681">
    <property type="entry name" value="ComA-like_MBL"/>
</dbReference>
<feature type="transmembrane region" description="Helical" evidence="6">
    <location>
        <begin position="484"/>
        <end position="505"/>
    </location>
</feature>
<feature type="transmembrane region" description="Helical" evidence="6">
    <location>
        <begin position="450"/>
        <end position="477"/>
    </location>
</feature>
<dbReference type="NCBIfam" id="TIGR00361">
    <property type="entry name" value="ComEC_Rec2"/>
    <property type="match status" value="1"/>
</dbReference>
<dbReference type="InterPro" id="IPR001279">
    <property type="entry name" value="Metallo-B-lactamas"/>
</dbReference>
<feature type="transmembrane region" description="Helical" evidence="6">
    <location>
        <begin position="59"/>
        <end position="78"/>
    </location>
</feature>
<dbReference type="SMART" id="SM00849">
    <property type="entry name" value="Lactamase_B"/>
    <property type="match status" value="1"/>
</dbReference>
<evidence type="ECO:0000256" key="6">
    <source>
        <dbReference type="SAM" id="Phobius"/>
    </source>
</evidence>
<dbReference type="OrthoDB" id="9790149at2"/>
<dbReference type="CDD" id="cd07731">
    <property type="entry name" value="ComA-like_MBL-fold"/>
    <property type="match status" value="1"/>
</dbReference>
<feature type="domain" description="Metallo-beta-lactamase" evidence="7">
    <location>
        <begin position="576"/>
        <end position="775"/>
    </location>
</feature>
<evidence type="ECO:0000256" key="1">
    <source>
        <dbReference type="ARBA" id="ARBA00004651"/>
    </source>
</evidence>
<organism evidence="8 9">
    <name type="scientific">Lujinxingia vulgaris</name>
    <dbReference type="NCBI Taxonomy" id="2600176"/>
    <lineage>
        <taxon>Bacteria</taxon>
        <taxon>Deltaproteobacteria</taxon>
        <taxon>Bradymonadales</taxon>
        <taxon>Lujinxingiaceae</taxon>
        <taxon>Lujinxingia</taxon>
    </lineage>
</organism>
<dbReference type="Pfam" id="PF00753">
    <property type="entry name" value="Lactamase_B"/>
    <property type="match status" value="1"/>
</dbReference>
<comment type="subcellular location">
    <subcellularLocation>
        <location evidence="1">Cell membrane</location>
        <topology evidence="1">Multi-pass membrane protein</topology>
    </subcellularLocation>
</comment>
<evidence type="ECO:0000313" key="9">
    <source>
        <dbReference type="Proteomes" id="UP000321046"/>
    </source>
</evidence>
<dbReference type="SUPFAM" id="SSF56281">
    <property type="entry name" value="Metallo-hydrolase/oxidoreductase"/>
    <property type="match status" value="1"/>
</dbReference>
<dbReference type="Gene3D" id="3.60.15.10">
    <property type="entry name" value="Ribonuclease Z/Hydroxyacylglutathione hydrolase-like"/>
    <property type="match status" value="1"/>
</dbReference>
<reference evidence="8 9" key="1">
    <citation type="submission" date="2019-08" db="EMBL/GenBank/DDBJ databases">
        <title>Bradymonadales sp. TMQ2.</title>
        <authorList>
            <person name="Liang Q."/>
        </authorList>
    </citation>
    <scope>NUCLEOTIDE SEQUENCE [LARGE SCALE GENOMIC DNA]</scope>
    <source>
        <strain evidence="8 9">TMQ2</strain>
    </source>
</reference>
<evidence type="ECO:0000256" key="5">
    <source>
        <dbReference type="ARBA" id="ARBA00023136"/>
    </source>
</evidence>
<evidence type="ECO:0000256" key="2">
    <source>
        <dbReference type="ARBA" id="ARBA00022475"/>
    </source>
</evidence>
<evidence type="ECO:0000313" key="8">
    <source>
        <dbReference type="EMBL" id="TXD41284.1"/>
    </source>
</evidence>
<sequence length="829" mass="90250">MALASFGGASALSWCVGIAGPPAMVSVGAALLLLAVAGLLGMLALGTGAGRRQGPRRRWSLAVAVAALSGAVVLGISARDRHSWETESDLRAALGEERRELEVHVRIEAGPVPMGEGYSYDASLLGSDEPELNAVMDGRRPLLRLFYGTDQGRACDVLPMPGDEVRAWARLSRFVPRTTPWQSSARELMEARGYLATATLRERPEVHVAHSPGVSLRLQRWLTGQRLDLERRIAQHLDGDGLAVTWAMLTASRGLIRPEFREPFDMTSTSHVLAISGLHFGVIAALIALGLRLLFDRLPRLYCYVPRRRLLVLPSLLLLLGYLVAIGAPVSAQRAFLMAALASLSLLITRRVKATSVLWMVGTLLLWGAPRLLFEIGFQLSMSATAGILLFHQGRPAWLRPQASMGQRESVWVRRRRAVGLFVGVSTAASVATLPPLIAMSGELPVSGFWTNLVVIPVVGPLIFPLMVAGALLTGLWPWLAGVLLRWGAGLFIQLYELLDVVAYWPLNELRLGYPERFEWAAMWVACWLAVRGGLRLRPCFIALLIWGLGLVPGALSDTLRRDEAPLKVHMIDVGQGDATLLEFPDGTTMLIDAGGSLSGQDPGLRKVAPYLRKLGIRRLDVLLLTHADLDHYGGLDALLRPFAPRVFLARNNPAHARTYQTALKARALGAHVPRLPERLTLSAGGARLTLLTPPDSLPSENDRSVVVVVNYAGVAIALTGDLEEAGERWLLTQAHHIPTPAAVYKAGHHGSRTSSSPELLELLQPTIALVSAGRPSPFGHPHLEVLERFETRNIDVFRTDTHGSTRLEIEANGTLRVIPARWPEGEHP</sequence>
<dbReference type="Proteomes" id="UP000321046">
    <property type="component" value="Unassembled WGS sequence"/>
</dbReference>
<gene>
    <name evidence="8" type="ORF">FRC96_04690</name>
</gene>
<dbReference type="InterPro" id="IPR004797">
    <property type="entry name" value="Competence_ComEC/Rec2"/>
</dbReference>
<feature type="transmembrane region" description="Helical" evidence="6">
    <location>
        <begin position="419"/>
        <end position="438"/>
    </location>
</feature>
<dbReference type="AlphaFoldDB" id="A0A5C6XDV9"/>
<keyword evidence="4 6" id="KW-1133">Transmembrane helix</keyword>
<dbReference type="PANTHER" id="PTHR30619:SF1">
    <property type="entry name" value="RECOMBINATION PROTEIN 2"/>
    <property type="match status" value="1"/>
</dbReference>
<dbReference type="InterPro" id="IPR036866">
    <property type="entry name" value="RibonucZ/Hydroxyglut_hydro"/>
</dbReference>